<dbReference type="Proteomes" id="UP000480548">
    <property type="component" value="Unassembled WGS sequence"/>
</dbReference>
<sequence length="290" mass="32757">MANALPRGPPTATTSAVAQVDLNRPPPTNVPAVDLKEYEIFYGQMRQVYVSNWDIGGDGKINPRNVTTSRKKMLEWYKVRSAMRNALFYFYQLELPERQKNAFLATLFADEPADDPLVAKADIELGYNGPHSNETKKLLCNVQGFSEFKGTDGKRPGVNLDPILYCDESGYSIRLNNPEETPRSVRCLSAAKLAYELSLRLSTPAGVQGEDAEVWIHTGKKIPTGLNRTWETIGQTFWSDRQDLFIFIAKEAPGSCKFRYDPKDHLPSFDGLPLDEQLEQVEHLWDLIEN</sequence>
<comment type="caution">
    <text evidence="2">The sequence shown here is derived from an EMBL/GenBank/DDBJ whole genome shotgun (WGS) entry which is preliminary data.</text>
</comment>
<dbReference type="EMBL" id="WIQW01000007">
    <property type="protein sequence ID" value="KAF3109269.1"/>
    <property type="molecule type" value="Genomic_DNA"/>
</dbReference>
<reference evidence="3 4" key="1">
    <citation type="submission" date="2019-06" db="EMBL/GenBank/DDBJ databases">
        <authorList>
            <person name="Palmer J.M."/>
        </authorList>
    </citation>
    <scope>NUCLEOTIDE SEQUENCE [LARGE SCALE GENOMIC DNA]</scope>
    <source>
        <strain evidence="1 3">TWF102</strain>
        <strain evidence="2 4">TWF703</strain>
    </source>
</reference>
<protein>
    <submittedName>
        <fullName evidence="2">Uncharacterized protein</fullName>
    </submittedName>
</protein>
<evidence type="ECO:0000313" key="2">
    <source>
        <dbReference type="EMBL" id="KAF3141273.1"/>
    </source>
</evidence>
<dbReference type="AlphaFoldDB" id="A0A7C8JT52"/>
<dbReference type="EMBL" id="WIQZ01000014">
    <property type="protein sequence ID" value="KAF3141273.1"/>
    <property type="molecule type" value="Genomic_DNA"/>
</dbReference>
<evidence type="ECO:0000313" key="4">
    <source>
        <dbReference type="Proteomes" id="UP000480548"/>
    </source>
</evidence>
<proteinExistence type="predicted"/>
<name>A0A7C8JT52_ORBOL</name>
<gene>
    <name evidence="1" type="ORF">TWF102_010041</name>
    <name evidence="2" type="ORF">TWF703_002068</name>
</gene>
<accession>A0A7C8JT52</accession>
<evidence type="ECO:0000313" key="1">
    <source>
        <dbReference type="EMBL" id="KAF3109269.1"/>
    </source>
</evidence>
<evidence type="ECO:0000313" key="3">
    <source>
        <dbReference type="Proteomes" id="UP000475325"/>
    </source>
</evidence>
<dbReference type="Proteomes" id="UP000475325">
    <property type="component" value="Unassembled WGS sequence"/>
</dbReference>
<organism evidence="2 4">
    <name type="scientific">Orbilia oligospora</name>
    <name type="common">Nematode-trapping fungus</name>
    <name type="synonym">Arthrobotrys oligospora</name>
    <dbReference type="NCBI Taxonomy" id="2813651"/>
    <lineage>
        <taxon>Eukaryota</taxon>
        <taxon>Fungi</taxon>
        <taxon>Dikarya</taxon>
        <taxon>Ascomycota</taxon>
        <taxon>Pezizomycotina</taxon>
        <taxon>Orbiliomycetes</taxon>
        <taxon>Orbiliales</taxon>
        <taxon>Orbiliaceae</taxon>
        <taxon>Orbilia</taxon>
    </lineage>
</organism>